<dbReference type="Proteomes" id="UP000092993">
    <property type="component" value="Unassembled WGS sequence"/>
</dbReference>
<evidence type="ECO:0000313" key="2">
    <source>
        <dbReference type="Proteomes" id="UP000092993"/>
    </source>
</evidence>
<protein>
    <submittedName>
        <fullName evidence="1">Uncharacterized protein</fullName>
    </submittedName>
</protein>
<keyword evidence="2" id="KW-1185">Reference proteome</keyword>
<organism evidence="1 2">
    <name type="scientific">Grifola frondosa</name>
    <name type="common">Maitake</name>
    <name type="synonym">Polyporus frondosus</name>
    <dbReference type="NCBI Taxonomy" id="5627"/>
    <lineage>
        <taxon>Eukaryota</taxon>
        <taxon>Fungi</taxon>
        <taxon>Dikarya</taxon>
        <taxon>Basidiomycota</taxon>
        <taxon>Agaricomycotina</taxon>
        <taxon>Agaricomycetes</taxon>
        <taxon>Polyporales</taxon>
        <taxon>Grifolaceae</taxon>
        <taxon>Grifola</taxon>
    </lineage>
</organism>
<reference evidence="1 2" key="1">
    <citation type="submission" date="2016-03" db="EMBL/GenBank/DDBJ databases">
        <title>Whole genome sequencing of Grifola frondosa 9006-11.</title>
        <authorList>
            <person name="Min B."/>
            <person name="Park H."/>
            <person name="Kim J.-G."/>
            <person name="Cho H."/>
            <person name="Oh Y.-L."/>
            <person name="Kong W.-S."/>
            <person name="Choi I.-G."/>
        </authorList>
    </citation>
    <scope>NUCLEOTIDE SEQUENCE [LARGE SCALE GENOMIC DNA]</scope>
    <source>
        <strain evidence="1 2">9006-11</strain>
    </source>
</reference>
<comment type="caution">
    <text evidence="1">The sequence shown here is derived from an EMBL/GenBank/DDBJ whole genome shotgun (WGS) entry which is preliminary data.</text>
</comment>
<evidence type="ECO:0000313" key="1">
    <source>
        <dbReference type="EMBL" id="OBZ71174.1"/>
    </source>
</evidence>
<gene>
    <name evidence="1" type="ORF">A0H81_08534</name>
</gene>
<accession>A0A1C7M812</accession>
<sequence length="134" mass="14786">MSTFLEGNWNTGVQPHTVISDEISLPWGTVVLMLFNLSRTFSPPSASRLLFRADFYLGCGSCEGHVQLDGSAIIQQHTGFALLLLQSLDLLHVPCKEHLGLAAQIIRLAFLIQARLFVRNLFGSKPSRTQTPPP</sequence>
<name>A0A1C7M812_GRIFR</name>
<proteinExistence type="predicted"/>
<dbReference type="EMBL" id="LUGG01000011">
    <property type="protein sequence ID" value="OBZ71174.1"/>
    <property type="molecule type" value="Genomic_DNA"/>
</dbReference>
<dbReference type="AlphaFoldDB" id="A0A1C7M812"/>